<dbReference type="EMBL" id="CAJVQC010028680">
    <property type="protein sequence ID" value="CAG8740326.1"/>
    <property type="molecule type" value="Genomic_DNA"/>
</dbReference>
<evidence type="ECO:0000313" key="1">
    <source>
        <dbReference type="EMBL" id="CAG8740326.1"/>
    </source>
</evidence>
<organism evidence="1 2">
    <name type="scientific">Racocetra persica</name>
    <dbReference type="NCBI Taxonomy" id="160502"/>
    <lineage>
        <taxon>Eukaryota</taxon>
        <taxon>Fungi</taxon>
        <taxon>Fungi incertae sedis</taxon>
        <taxon>Mucoromycota</taxon>
        <taxon>Glomeromycotina</taxon>
        <taxon>Glomeromycetes</taxon>
        <taxon>Diversisporales</taxon>
        <taxon>Gigasporaceae</taxon>
        <taxon>Racocetra</taxon>
    </lineage>
</organism>
<name>A0ACA9Q9Y9_9GLOM</name>
<proteinExistence type="predicted"/>
<protein>
    <submittedName>
        <fullName evidence="1">6888_t:CDS:1</fullName>
    </submittedName>
</protein>
<feature type="non-terminal residue" evidence="1">
    <location>
        <position position="183"/>
    </location>
</feature>
<sequence>MPQQKARNHATVACVLCRGRRRKCIVLSGENKCTNCNERNLRCIFIPGNKRGPKTAADVYLNTFITNPPFIHDEQMSNNDQNITSSHNSFSASNSFTHLYNHTTVTYEVTNNSTYETTEPIETNENFHHPSLCFHDEQIIPTNDQNTSSFSTNDLNGSFYHEIPHPYINPYDEANEAPQNCKC</sequence>
<gene>
    <name evidence="1" type="ORF">RPERSI_LOCUS13085</name>
</gene>
<accession>A0ACA9Q9Y9</accession>
<reference evidence="1" key="1">
    <citation type="submission" date="2021-06" db="EMBL/GenBank/DDBJ databases">
        <authorList>
            <person name="Kallberg Y."/>
            <person name="Tangrot J."/>
            <person name="Rosling A."/>
        </authorList>
    </citation>
    <scope>NUCLEOTIDE SEQUENCE</scope>
    <source>
        <strain evidence="1">MA461A</strain>
    </source>
</reference>
<evidence type="ECO:0000313" key="2">
    <source>
        <dbReference type="Proteomes" id="UP000789920"/>
    </source>
</evidence>
<keyword evidence="2" id="KW-1185">Reference proteome</keyword>
<dbReference type="Proteomes" id="UP000789920">
    <property type="component" value="Unassembled WGS sequence"/>
</dbReference>
<comment type="caution">
    <text evidence="1">The sequence shown here is derived from an EMBL/GenBank/DDBJ whole genome shotgun (WGS) entry which is preliminary data.</text>
</comment>